<dbReference type="EMBL" id="KJ627438">
    <property type="protein sequence ID" value="AIC32433.1"/>
    <property type="molecule type" value="Genomic_DNA"/>
</dbReference>
<protein>
    <submittedName>
        <fullName evidence="4">Capsid maturation protease</fullName>
    </submittedName>
    <submittedName>
        <fullName evidence="5">ORF78R</fullName>
    </submittedName>
</protein>
<accession>A3QMP6</accession>
<dbReference type="GO" id="GO:0006508">
    <property type="term" value="P:proteolysis"/>
    <property type="evidence" value="ECO:0007669"/>
    <property type="project" value="UniProtKB-KW"/>
</dbReference>
<reference evidence="8 9" key="5">
    <citation type="journal article" date="2015" name="PLoS Pathog.">
        <title>Rational development of an attenuated recombinant cyprinid herpesvirus 3 vaccine using prokaryotic mutagenesis and in vivo bioluminescent imaging.</title>
        <authorList>
            <person name="Boutier M."/>
            <person name="Ronsmans M."/>
            <person name="Ouyang P."/>
            <person name="Fournier G."/>
            <person name="Reschner A."/>
            <person name="Rakus K."/>
            <person name="Wilkie G.S."/>
            <person name="Farnir F."/>
            <person name="Bayrou C."/>
            <person name="Lieffrig F."/>
            <person name="Li H."/>
            <person name="Desmecht D."/>
            <person name="Davison A.J."/>
            <person name="Vanderplasschen A."/>
        </authorList>
    </citation>
    <scope>NUCLEOTIDE SEQUENCE [LARGE SCALE GENOMIC DNA]</scope>
    <source>
        <strain evidence="6">FL</strain>
    </source>
</reference>
<dbReference type="Proteomes" id="UP000106924">
    <property type="component" value="Segment"/>
</dbReference>
<evidence type="ECO:0000313" key="4">
    <source>
        <dbReference type="EMBL" id="ABG42905.1"/>
    </source>
</evidence>
<evidence type="ECO:0000313" key="8">
    <source>
        <dbReference type="Proteomes" id="UP000128453"/>
    </source>
</evidence>
<dbReference type="Proteomes" id="UP000130752">
    <property type="component" value="Segment"/>
</dbReference>
<feature type="region of interest" description="Disordered" evidence="1">
    <location>
        <begin position="339"/>
        <end position="445"/>
    </location>
</feature>
<evidence type="ECO:0000313" key="6">
    <source>
        <dbReference type="EMBL" id="AJP55566.1"/>
    </source>
</evidence>
<evidence type="ECO:0000259" key="2">
    <source>
        <dbReference type="Pfam" id="PF25720"/>
    </source>
</evidence>
<evidence type="ECO:0000313" key="3">
    <source>
        <dbReference type="EMBL" id="ABC55166.1"/>
    </source>
</evidence>
<gene>
    <name evidence="5" type="ORF">CyHV3-GZ_ORF78R</name>
    <name evidence="4" type="ORF">CyHV3_ORF78</name>
</gene>
<organism evidence="3 7">
    <name type="scientific">Cyprinid herpesvirus 3</name>
    <name type="common">CyHV-3</name>
    <dbReference type="NCBI Taxonomy" id="180230"/>
    <lineage>
        <taxon>Viruses</taxon>
        <taxon>Duplodnaviria</taxon>
        <taxon>Heunggongvirae</taxon>
        <taxon>Peploviricota</taxon>
        <taxon>Herviviricetes</taxon>
        <taxon>Herpesvirales</taxon>
        <taxon>Alloherpesviridae</taxon>
        <taxon>Cyvirus</taxon>
        <taxon>Cyvirus cyprinidallo3</taxon>
    </lineage>
</organism>
<dbReference type="GO" id="GO:0008233">
    <property type="term" value="F:peptidase activity"/>
    <property type="evidence" value="ECO:0007669"/>
    <property type="project" value="UniProtKB-KW"/>
</dbReference>
<feature type="compositionally biased region" description="Low complexity" evidence="1">
    <location>
        <begin position="379"/>
        <end position="438"/>
    </location>
</feature>
<keyword evidence="4" id="KW-0645">Protease</keyword>
<dbReference type="PANTHER" id="PTHR48125">
    <property type="entry name" value="LP07818P1"/>
    <property type="match status" value="1"/>
</dbReference>
<dbReference type="InterPro" id="IPR057863">
    <property type="entry name" value="ORF28_N"/>
</dbReference>
<feature type="region of interest" description="Disordered" evidence="1">
    <location>
        <begin position="518"/>
        <end position="542"/>
    </location>
</feature>
<reference evidence="8 9" key="3">
    <citation type="journal article" date="2008" name="J. Virol.">
        <title>Cloning of the koi herpesvirus genome as an infectious bacterial artificial chromosome demonstrates that disruption of the thymidine kinase locus induces partial attenuation in Cyprinus carpio koi.</title>
        <authorList>
            <person name="Costes B."/>
            <person name="Fournier G."/>
            <person name="Michel B."/>
            <person name="Delforge C."/>
            <person name="Raj V.S."/>
            <person name="Dewals B."/>
            <person name="Gillet L."/>
            <person name="Drion P."/>
            <person name="Body A."/>
            <person name="Schynts F."/>
            <person name="Lieffrig F."/>
            <person name="Vanderplasschen A."/>
        </authorList>
    </citation>
    <scope>NUCLEOTIDE SEQUENCE [LARGE SCALE GENOMIC DNA]</scope>
    <source>
        <strain evidence="6">FL</strain>
    </source>
</reference>
<dbReference type="EMBL" id="DQ657948">
    <property type="protein sequence ID" value="ABG42905.1"/>
    <property type="molecule type" value="Genomic_DNA"/>
</dbReference>
<dbReference type="Proteomes" id="UP000160099">
    <property type="component" value="Segment"/>
</dbReference>
<dbReference type="GeneID" id="11266408"/>
<reference evidence="4" key="2">
    <citation type="submission" date="2007-03" db="EMBL/GenBank/DDBJ databases">
        <title>Comparative genomics of carp herpesviruses.</title>
        <authorList>
            <person name="Davison A.J."/>
            <person name="Kurobe T."/>
            <person name="Gatherer D."/>
            <person name="Cunningham C."/>
            <person name="Waltzek T.B."/>
            <person name="Korf I."/>
            <person name="Fukuda H."/>
            <person name="Hedrick R.P."/>
        </authorList>
    </citation>
    <scope>NUCLEOTIDE SEQUENCE</scope>
    <source>
        <strain evidence="4">KHV-U</strain>
    </source>
</reference>
<feature type="region of interest" description="Disordered" evidence="1">
    <location>
        <begin position="1"/>
        <end position="24"/>
    </location>
</feature>
<feature type="compositionally biased region" description="Low complexity" evidence="1">
    <location>
        <begin position="339"/>
        <end position="357"/>
    </location>
</feature>
<dbReference type="OrthoDB" id="8180at10239"/>
<dbReference type="EMBL" id="DQ177346">
    <property type="protein sequence ID" value="ABC55166.1"/>
    <property type="molecule type" value="Genomic_DNA"/>
</dbReference>
<dbReference type="EMBL" id="KP343683">
    <property type="protein sequence ID" value="AJP55566.1"/>
    <property type="molecule type" value="Genomic_DNA"/>
</dbReference>
<evidence type="ECO:0000256" key="1">
    <source>
        <dbReference type="SAM" id="MobiDB-lite"/>
    </source>
</evidence>
<sequence>MAPHLRSRSLTARHLTESRTEGLSFHGQRPDGTILAVDRGRLLCTHADIDELERTLLGSSAPVSHKDLVPIYCDRCLPYTLPWSQAPVSHDRDGLLPAHGYTVVGTAGVFSRDLVETKGMEKTSQHYHLPLRDLELFTHTQKSNRVLLVHCDIPIGSVICYWHVHDRENAHCAVNALIVITDQAFHTIFSRCKGLSWTTTSVVASELSLVGIPGRASSLIHSISRLSDLTQGTLPVSRKPDLRSLGYGRNSPRHADVVMAALSKGTENPEETASDQRREWKQMVEMLMGQLDLLYEATIAKGPDDDGQASKRYLSEGRDLFKKLHELKAHLEKLESASTPAAVSAAAPAPSTSVPAPQQTTETPKEDSRAGTPEASVTSQQAQSAPVPSQPVTSVPSQPVTSVPSQPVTSVPSQPVTSVPSQPVTSVPSQPVTSVQQPNKMASSDDIRDAVAKALADVIKPSIQQYTPPPQPNHGGGATGFRDFVEMFKLMQQMHAPAQAPAPVAAPAPVVAQVPQSLSHHGLVDDEHPSTSAHQRGGKRKLELSDDDIKLFKKLREQDELSRREKERLALKEELKKEMMAEFSSSVPQAAAPVVVPSTSAPAPVTDVKQLVSEAIKELLAVQQQQQQQAVVPAPQGVPGPATTISLPVATLAAATGRSPAAAAALQSAINNVHESASQLVPGGLNLGVAGVPVNASTVVSTPQPAVPSTSTQVVSVSAGLEVQGGGNKKSLNDDARKMMMLMMDH</sequence>
<dbReference type="KEGG" id="vg:11266408"/>
<evidence type="ECO:0000313" key="9">
    <source>
        <dbReference type="Proteomes" id="UP000130752"/>
    </source>
</evidence>
<reference evidence="5 11" key="6">
    <citation type="journal article" date="2015" name="Vet. Microbiol.">
        <title>Whole-genome sequence of a novel Chinese cyprinid herpesvirus 3 isolate reveals the existence of a distinct European genotype in East Asia.</title>
        <authorList>
            <person name="Li W."/>
            <person name="Lee X."/>
            <person name="Weng S."/>
            <person name="He J."/>
            <person name="Dong C."/>
        </authorList>
    </citation>
    <scope>NUCLEOTIDE SEQUENCE [LARGE SCALE GENOMIC DNA]</scope>
    <source>
        <strain evidence="5">KHV-GZ11</strain>
    </source>
</reference>
<dbReference type="EMBL" id="KP343684">
    <property type="protein sequence ID" value="AJP55721.1"/>
    <property type="molecule type" value="Genomic_DNA"/>
</dbReference>
<evidence type="ECO:0000313" key="7">
    <source>
        <dbReference type="Proteomes" id="UP000106924"/>
    </source>
</evidence>
<reference evidence="8 9" key="4">
    <citation type="journal article" date="2009" name="J. Virol.">
        <title>The major portal of entry of koi herpesvirus in Cyprinus carpio is the skin.</title>
        <authorList>
            <person name="Costes B."/>
            <person name="Raj V.S."/>
            <person name="Michel B."/>
            <person name="Fournier G."/>
            <person name="Thirion M."/>
            <person name="Gillet L."/>
            <person name="Mast J."/>
            <person name="Lieffrig F."/>
            <person name="Bremont M."/>
            <person name="Vanderplasschen A."/>
        </authorList>
    </citation>
    <scope>NUCLEOTIDE SEQUENCE [LARGE SCALE GENOMIC DNA]</scope>
    <source>
        <strain evidence="6">FL</strain>
    </source>
</reference>
<dbReference type="RefSeq" id="YP_001096113.1">
    <property type="nucleotide sequence ID" value="NC_009127.1"/>
</dbReference>
<evidence type="ECO:0000313" key="11">
    <source>
        <dbReference type="Proteomes" id="UP000160099"/>
    </source>
</evidence>
<evidence type="ECO:0000313" key="10">
    <source>
        <dbReference type="Proteomes" id="UP000156776"/>
    </source>
</evidence>
<reference evidence="7 10" key="1">
    <citation type="journal article" date="2007" name="J. Virol.">
        <title>Genome sequences of three koi herpesvirus isolates representing the expanding distribution of an emerging disease threatening koi and common carp worldwide.</title>
        <authorList>
            <person name="Aoki T."/>
            <person name="Hirono I."/>
            <person name="Kurokawa K."/>
            <person name="Fukuda H."/>
            <person name="Nahary R."/>
            <person name="Eldar A."/>
            <person name="Davison A.J."/>
            <person name="Waltzek T.B."/>
            <person name="Bercovier H."/>
            <person name="Hedrick R.P."/>
        </authorList>
    </citation>
    <scope>NUCLEOTIDE SEQUENCE [LARGE SCALE GENOMIC DNA]</scope>
    <source>
        <strain evidence="3">KHV-I</strain>
        <strain evidence="4 10">KHV-U</strain>
    </source>
</reference>
<evidence type="ECO:0000313" key="5">
    <source>
        <dbReference type="EMBL" id="AIC32433.1"/>
    </source>
</evidence>
<dbReference type="PANTHER" id="PTHR48125:SF12">
    <property type="entry name" value="AT HOOK TRANSCRIPTION FACTOR FAMILY-RELATED"/>
    <property type="match status" value="1"/>
</dbReference>
<keyword evidence="4" id="KW-0378">Hydrolase</keyword>
<keyword evidence="10" id="KW-1185">Reference proteome</keyword>
<proteinExistence type="predicted"/>
<dbReference type="Pfam" id="PF25720">
    <property type="entry name" value="Herpes_ORF28"/>
    <property type="match status" value="1"/>
</dbReference>
<name>A3QMP6_CYHV3</name>
<dbReference type="Proteomes" id="UP000128453">
    <property type="component" value="Segment"/>
</dbReference>
<dbReference type="Proteomes" id="UP000156776">
    <property type="component" value="Segment"/>
</dbReference>
<feature type="domain" description="ORF28 N-terminal" evidence="2">
    <location>
        <begin position="31"/>
        <end position="261"/>
    </location>
</feature>